<dbReference type="KEGG" id="add:HUW48_03230"/>
<evidence type="ECO:0000256" key="2">
    <source>
        <dbReference type="ARBA" id="ARBA00022679"/>
    </source>
</evidence>
<accession>A0A7L7L2S6</accession>
<keyword evidence="2 4" id="KW-0808">Transferase</keyword>
<dbReference type="AlphaFoldDB" id="A0A7L7L2S6"/>
<keyword evidence="5" id="KW-1185">Reference proteome</keyword>
<reference evidence="4 5" key="1">
    <citation type="submission" date="2020-08" db="EMBL/GenBank/DDBJ databases">
        <title>Adhaeribacter dokdonensis sp. nov., isolated from the rhizosphere of Elymus tsukushiensis, a plant native to the Dokdo Islands, Republic of Korea.</title>
        <authorList>
            <person name="Ghim S.Y."/>
        </authorList>
    </citation>
    <scope>NUCLEOTIDE SEQUENCE [LARGE SCALE GENOMIC DNA]</scope>
    <source>
        <strain evidence="4 5">KUDC8001</strain>
    </source>
</reference>
<name>A0A7L7L2S6_9BACT</name>
<organism evidence="4 5">
    <name type="scientific">Adhaeribacter radiodurans</name>
    <dbReference type="NCBI Taxonomy" id="2745197"/>
    <lineage>
        <taxon>Bacteria</taxon>
        <taxon>Pseudomonadati</taxon>
        <taxon>Bacteroidota</taxon>
        <taxon>Cytophagia</taxon>
        <taxon>Cytophagales</taxon>
        <taxon>Hymenobacteraceae</taxon>
        <taxon>Adhaeribacter</taxon>
    </lineage>
</organism>
<dbReference type="PANTHER" id="PTHR11783">
    <property type="entry name" value="SULFOTRANSFERASE SULT"/>
    <property type="match status" value="1"/>
</dbReference>
<comment type="similarity">
    <text evidence="1">Belongs to the sulfotransferase 1 family.</text>
</comment>
<protein>
    <submittedName>
        <fullName evidence="4">Sulfotransferase domain-containing protein</fullName>
    </submittedName>
</protein>
<dbReference type="InterPro" id="IPR000863">
    <property type="entry name" value="Sulfotransferase_dom"/>
</dbReference>
<dbReference type="Gene3D" id="3.40.50.300">
    <property type="entry name" value="P-loop containing nucleotide triphosphate hydrolases"/>
    <property type="match status" value="1"/>
</dbReference>
<dbReference type="InterPro" id="IPR027417">
    <property type="entry name" value="P-loop_NTPase"/>
</dbReference>
<dbReference type="SUPFAM" id="SSF52540">
    <property type="entry name" value="P-loop containing nucleoside triphosphate hydrolases"/>
    <property type="match status" value="1"/>
</dbReference>
<evidence type="ECO:0000259" key="3">
    <source>
        <dbReference type="Pfam" id="PF00685"/>
    </source>
</evidence>
<proteinExistence type="inferred from homology"/>
<sequence length="248" mass="29559">MQKLRQDFGERDTDIYVVTYPKSGTTLMQMLLYQMTTDGNMDFEHLYKVSPWCRFSAYFNQPMPSVGQRRIIKTHDPYQMLGGIQKGKFIFVLRDGLDVIASLHQHLLDYNNPQSDFSDLANRKMRDWFEYNKNWLENKAKLNILYLHYEDVITNKEQVIQTIATFLEIEMSEPLMERVLQKTSFDFMKKHETKFGEQPEPNKVYNNFIRNGKSGEGKQKFTEDQIIQYKSLSQEYQTESTLLERYFE</sequence>
<feature type="domain" description="Sulfotransferase" evidence="3">
    <location>
        <begin position="12"/>
        <end position="235"/>
    </location>
</feature>
<dbReference type="Proteomes" id="UP000514509">
    <property type="component" value="Chromosome"/>
</dbReference>
<evidence type="ECO:0000313" key="5">
    <source>
        <dbReference type="Proteomes" id="UP000514509"/>
    </source>
</evidence>
<dbReference type="GO" id="GO:0008146">
    <property type="term" value="F:sulfotransferase activity"/>
    <property type="evidence" value="ECO:0007669"/>
    <property type="project" value="InterPro"/>
</dbReference>
<dbReference type="RefSeq" id="WP_182414303.1">
    <property type="nucleotide sequence ID" value="NZ_CP055153.1"/>
</dbReference>
<gene>
    <name evidence="4" type="ORF">HUW48_03230</name>
</gene>
<dbReference type="EMBL" id="CP055153">
    <property type="protein sequence ID" value="QMU27102.1"/>
    <property type="molecule type" value="Genomic_DNA"/>
</dbReference>
<evidence type="ECO:0000313" key="4">
    <source>
        <dbReference type="EMBL" id="QMU27102.1"/>
    </source>
</evidence>
<evidence type="ECO:0000256" key="1">
    <source>
        <dbReference type="ARBA" id="ARBA00005771"/>
    </source>
</evidence>
<dbReference type="Pfam" id="PF00685">
    <property type="entry name" value="Sulfotransfer_1"/>
    <property type="match status" value="1"/>
</dbReference>